<organism evidence="1 2">
    <name type="scientific">Orycteropus afer afer</name>
    <dbReference type="NCBI Taxonomy" id="1230840"/>
    <lineage>
        <taxon>Eukaryota</taxon>
        <taxon>Metazoa</taxon>
        <taxon>Chordata</taxon>
        <taxon>Craniata</taxon>
        <taxon>Vertebrata</taxon>
        <taxon>Euteleostomi</taxon>
        <taxon>Mammalia</taxon>
        <taxon>Eutheria</taxon>
        <taxon>Afrotheria</taxon>
        <taxon>Tubulidentata</taxon>
        <taxon>Orycteropodidae</taxon>
        <taxon>Orycteropus</taxon>
    </lineage>
</organism>
<evidence type="ECO:0000313" key="2">
    <source>
        <dbReference type="RefSeq" id="XP_042638926.1"/>
    </source>
</evidence>
<gene>
    <name evidence="2" type="primary">LCN9</name>
</gene>
<keyword evidence="1" id="KW-1185">Reference proteome</keyword>
<dbReference type="Proteomes" id="UP000694850">
    <property type="component" value="Unplaced"/>
</dbReference>
<evidence type="ECO:0000313" key="1">
    <source>
        <dbReference type="Proteomes" id="UP000694850"/>
    </source>
</evidence>
<proteinExistence type="predicted"/>
<sequence>MGLLQFLLILGLSLAASQNLDLSKVVHKNYNMAKVSGVWYSISMASSNLSRIQNNGDLRVFIESIESLKNGSLKFNFHFMVQGQCEPVTVVCEKKESNDRYTIDYEGENDVLILETDYILYVTFYLRNVRDGAETRVLALYGRVPELSPIFLDRFRKTCQKYGLGPNDIINLNYLGTPGQESLGSEQRQHQTWLAVGLSLLGSPQAHHVNSQFQFTGPQNPNFKEQLIILGKWFSVVVASNTSAWIQLHGDIRFFIYTIQMNATDLQFQLHER</sequence>
<accession>A0AC54ZF37</accession>
<protein>
    <submittedName>
        <fullName evidence="2">Epididymal-specific lipocalin-9</fullName>
    </submittedName>
</protein>
<name>A0AC54ZF37_ORYAF</name>
<dbReference type="RefSeq" id="XP_042638926.1">
    <property type="nucleotide sequence ID" value="XM_042782992.1"/>
</dbReference>
<reference evidence="2" key="1">
    <citation type="submission" date="2025-08" db="UniProtKB">
        <authorList>
            <consortium name="RefSeq"/>
        </authorList>
    </citation>
    <scope>IDENTIFICATION</scope>
</reference>